<dbReference type="InterPro" id="IPR015300">
    <property type="entry name" value="DNA-bd_pseudobarrel_sf"/>
</dbReference>
<dbReference type="PANTHER" id="PTHR31674">
    <property type="entry name" value="B3 DOMAIN-CONTAINING PROTEIN REM-LIKE 3-RELATED"/>
    <property type="match status" value="1"/>
</dbReference>
<keyword evidence="4" id="KW-0238">DNA-binding</keyword>
<dbReference type="PANTHER" id="PTHR31674:SF62">
    <property type="entry name" value="B3 DOMAIN-CONTAINING PROTEIN REM14-RELATED"/>
    <property type="match status" value="1"/>
</dbReference>
<dbReference type="Proteomes" id="UP000824890">
    <property type="component" value="Unassembled WGS sequence"/>
</dbReference>
<dbReference type="SUPFAM" id="SSF101936">
    <property type="entry name" value="DNA-binding pseudobarrel domain"/>
    <property type="match status" value="1"/>
</dbReference>
<proteinExistence type="predicted"/>
<dbReference type="CDD" id="cd10017">
    <property type="entry name" value="B3_DNA"/>
    <property type="match status" value="1"/>
</dbReference>
<comment type="caution">
    <text evidence="9">The sequence shown here is derived from an EMBL/GenBank/DDBJ whole genome shotgun (WGS) entry which is preliminary data.</text>
</comment>
<keyword evidence="10" id="KW-1185">Reference proteome</keyword>
<keyword evidence="2" id="KW-0677">Repeat</keyword>
<evidence type="ECO:0000256" key="6">
    <source>
        <dbReference type="ARBA" id="ARBA00023242"/>
    </source>
</evidence>
<evidence type="ECO:0000259" key="8">
    <source>
        <dbReference type="PROSITE" id="PS50863"/>
    </source>
</evidence>
<dbReference type="InterPro" id="IPR003340">
    <property type="entry name" value="B3_DNA-bd"/>
</dbReference>
<dbReference type="EMBL" id="JAGKQM010000019">
    <property type="protein sequence ID" value="KAH0858455.1"/>
    <property type="molecule type" value="Genomic_DNA"/>
</dbReference>
<gene>
    <name evidence="9" type="ORF">HID58_086716</name>
</gene>
<feature type="non-terminal residue" evidence="9">
    <location>
        <position position="1"/>
    </location>
</feature>
<dbReference type="InterPro" id="IPR039218">
    <property type="entry name" value="REM_fam"/>
</dbReference>
<dbReference type="SMART" id="SM01019">
    <property type="entry name" value="B3"/>
    <property type="match status" value="1"/>
</dbReference>
<dbReference type="Gene3D" id="2.40.330.10">
    <property type="entry name" value="DNA-binding pseudobarrel domain"/>
    <property type="match status" value="1"/>
</dbReference>
<protein>
    <recommendedName>
        <fullName evidence="8">TF-B3 domain-containing protein</fullName>
    </recommendedName>
</protein>
<dbReference type="Pfam" id="PF02362">
    <property type="entry name" value="B3"/>
    <property type="match status" value="1"/>
</dbReference>
<evidence type="ECO:0000313" key="9">
    <source>
        <dbReference type="EMBL" id="KAH0858455.1"/>
    </source>
</evidence>
<evidence type="ECO:0000256" key="1">
    <source>
        <dbReference type="ARBA" id="ARBA00004123"/>
    </source>
</evidence>
<evidence type="ECO:0000256" key="4">
    <source>
        <dbReference type="ARBA" id="ARBA00023125"/>
    </source>
</evidence>
<evidence type="ECO:0000313" key="10">
    <source>
        <dbReference type="Proteomes" id="UP000824890"/>
    </source>
</evidence>
<keyword evidence="6" id="KW-0539">Nucleus</keyword>
<feature type="domain" description="TF-B3" evidence="8">
    <location>
        <begin position="17"/>
        <end position="116"/>
    </location>
</feature>
<feature type="region of interest" description="Disordered" evidence="7">
    <location>
        <begin position="160"/>
        <end position="181"/>
    </location>
</feature>
<sequence>LIPVEEEEGDGSKEMTVLKLDVTDSNTKFDRVRVPKAFVDQNSKRLKKENLSVVLMNEEGAACHARLLWMHTGCFILSGWKEFCTRNELQIGDTCEFKLLQSMEEPMFQLCTCRERKKEEQLSSRFVEITPTLYSFEKDKQQLPKRFTYEFHSGSQGFAGPGEEVHPSPQLVLRPTPPRTRVDKDVELTNRMNKKYKEGQIFSEPLLSRTFPFVFHGCSDVLPRVIEEEDCVALTPYSTVSDETSPEPTRPAETGDVQMLCTSVGREAAQYTPLFSNEYNMPYPPPIYPHSRTDFTQPGVREAEESYTNTICLGNTSTASQDSLKGRTRGILVRGGFVLGTCKREKESKTPTSSSSKSMDEITEICGRLVVALFIGDRSVKSARERLYPCSPKSAKKNMEKAIERERVLLQHLCPSSSSHSFEALSLSDNNRGIEFYLTLLVRYDPSIKELAEQIAKDPTFTLYQVHQAKSKRVTGKWLSSVERFVSTPTSAGQGAVSDQDECSLPSPLVGTNQADLSSANTEGQNIAAETGRFYFPLCISKSLLKAEFQRRSAELNEQFKRKDDDVEAEYTAKNSDHTSSLRMFSNLQLELDKSQRQSEIKKNYEEEDSLLTAELKRRRAEVYEEFKRKHVDKEAEYTYSQELRPYIIFSIFSTLPNASAKIASHL</sequence>
<keyword evidence="5" id="KW-0804">Transcription</keyword>
<accession>A0ABQ7XR49</accession>
<keyword evidence="3" id="KW-0805">Transcription regulation</keyword>
<evidence type="ECO:0000256" key="7">
    <source>
        <dbReference type="SAM" id="MobiDB-lite"/>
    </source>
</evidence>
<reference evidence="9 10" key="1">
    <citation type="submission" date="2021-05" db="EMBL/GenBank/DDBJ databases">
        <title>Genome Assembly of Synthetic Allotetraploid Brassica napus Reveals Homoeologous Exchanges between Subgenomes.</title>
        <authorList>
            <person name="Davis J.T."/>
        </authorList>
    </citation>
    <scope>NUCLEOTIDE SEQUENCE [LARGE SCALE GENOMIC DNA]</scope>
    <source>
        <strain evidence="10">cv. Da-Ae</strain>
        <tissue evidence="9">Seedling</tissue>
    </source>
</reference>
<evidence type="ECO:0000256" key="2">
    <source>
        <dbReference type="ARBA" id="ARBA00022737"/>
    </source>
</evidence>
<organism evidence="9 10">
    <name type="scientific">Brassica napus</name>
    <name type="common">Rape</name>
    <dbReference type="NCBI Taxonomy" id="3708"/>
    <lineage>
        <taxon>Eukaryota</taxon>
        <taxon>Viridiplantae</taxon>
        <taxon>Streptophyta</taxon>
        <taxon>Embryophyta</taxon>
        <taxon>Tracheophyta</taxon>
        <taxon>Spermatophyta</taxon>
        <taxon>Magnoliopsida</taxon>
        <taxon>eudicotyledons</taxon>
        <taxon>Gunneridae</taxon>
        <taxon>Pentapetalae</taxon>
        <taxon>rosids</taxon>
        <taxon>malvids</taxon>
        <taxon>Brassicales</taxon>
        <taxon>Brassicaceae</taxon>
        <taxon>Brassiceae</taxon>
        <taxon>Brassica</taxon>
    </lineage>
</organism>
<evidence type="ECO:0000256" key="3">
    <source>
        <dbReference type="ARBA" id="ARBA00023015"/>
    </source>
</evidence>
<name>A0ABQ7XR49_BRANA</name>
<dbReference type="PROSITE" id="PS50863">
    <property type="entry name" value="B3"/>
    <property type="match status" value="1"/>
</dbReference>
<comment type="subcellular location">
    <subcellularLocation>
        <location evidence="1">Nucleus</location>
    </subcellularLocation>
</comment>
<evidence type="ECO:0000256" key="5">
    <source>
        <dbReference type="ARBA" id="ARBA00023163"/>
    </source>
</evidence>